<evidence type="ECO:0000313" key="3">
    <source>
        <dbReference type="Proteomes" id="UP000723463"/>
    </source>
</evidence>
<evidence type="ECO:0000313" key="2">
    <source>
        <dbReference type="EMBL" id="KAF9540527.1"/>
    </source>
</evidence>
<dbReference type="Pfam" id="PF01875">
    <property type="entry name" value="Memo"/>
    <property type="match status" value="1"/>
</dbReference>
<comment type="similarity">
    <text evidence="1">Belongs to the MEMO1 family.</text>
</comment>
<dbReference type="EMBL" id="JAAAXW010000197">
    <property type="protein sequence ID" value="KAF9540527.1"/>
    <property type="molecule type" value="Genomic_DNA"/>
</dbReference>
<dbReference type="HAMAP" id="MF_00055">
    <property type="entry name" value="MEMO1"/>
    <property type="match status" value="1"/>
</dbReference>
<dbReference type="PANTHER" id="PTHR11060">
    <property type="entry name" value="PROTEIN MEMO1"/>
    <property type="match status" value="1"/>
</dbReference>
<keyword evidence="3" id="KW-1185">Reference proteome</keyword>
<name>A0A9P6K023_9FUNG</name>
<dbReference type="AlphaFoldDB" id="A0A9P6K023"/>
<protein>
    <submittedName>
        <fullName evidence="2">Uncharacterized protein</fullName>
    </submittedName>
</protein>
<comment type="caution">
    <text evidence="2">The sequence shown here is derived from an EMBL/GenBank/DDBJ whole genome shotgun (WGS) entry which is preliminary data.</text>
</comment>
<dbReference type="NCBIfam" id="TIGR04336">
    <property type="entry name" value="AmmeMemoSam_B"/>
    <property type="match status" value="1"/>
</dbReference>
<dbReference type="PANTHER" id="PTHR11060:SF0">
    <property type="entry name" value="PROTEIN MEMO1"/>
    <property type="match status" value="1"/>
</dbReference>
<reference evidence="2" key="1">
    <citation type="journal article" date="2020" name="Fungal Divers.">
        <title>Resolving the Mortierellaceae phylogeny through synthesis of multi-gene phylogenetics and phylogenomics.</title>
        <authorList>
            <person name="Vandepol N."/>
            <person name="Liber J."/>
            <person name="Desiro A."/>
            <person name="Na H."/>
            <person name="Kennedy M."/>
            <person name="Barry K."/>
            <person name="Grigoriev I.V."/>
            <person name="Miller A.N."/>
            <person name="O'Donnell K."/>
            <person name="Stajich J.E."/>
            <person name="Bonito G."/>
        </authorList>
    </citation>
    <scope>NUCLEOTIDE SEQUENCE</scope>
    <source>
        <strain evidence="2">NRRL 2591</strain>
    </source>
</reference>
<dbReference type="InterPro" id="IPR002737">
    <property type="entry name" value="MEMO1_fam"/>
</dbReference>
<dbReference type="Gene3D" id="3.40.830.10">
    <property type="entry name" value="LigB-like"/>
    <property type="match status" value="1"/>
</dbReference>
<dbReference type="Proteomes" id="UP000723463">
    <property type="component" value="Unassembled WGS sequence"/>
</dbReference>
<organism evidence="2 3">
    <name type="scientific">Mortierella hygrophila</name>
    <dbReference type="NCBI Taxonomy" id="979708"/>
    <lineage>
        <taxon>Eukaryota</taxon>
        <taxon>Fungi</taxon>
        <taxon>Fungi incertae sedis</taxon>
        <taxon>Mucoromycota</taxon>
        <taxon>Mortierellomycotina</taxon>
        <taxon>Mortierellomycetes</taxon>
        <taxon>Mortierellales</taxon>
        <taxon>Mortierellaceae</taxon>
        <taxon>Mortierella</taxon>
    </lineage>
</organism>
<dbReference type="CDD" id="cd07361">
    <property type="entry name" value="MEMO_like"/>
    <property type="match status" value="1"/>
</dbReference>
<accession>A0A9P6K023</accession>
<evidence type="ECO:0000256" key="1">
    <source>
        <dbReference type="ARBA" id="ARBA00006315"/>
    </source>
</evidence>
<gene>
    <name evidence="2" type="ORF">EC957_004006</name>
</gene>
<proteinExistence type="inferred from homology"/>
<sequence>MSARNASHSGSWYLATGRELDRQLEGWLNKAGQEASTGQDPFPIPGLRAIIAPHAGYSYSGPAAGFAYKTIQPELFKRVFILGPSHHVYLRGCALTKCVRYETPLGDLTIDQAVNKELQKTGEFEIMSRDTDEDEHSIEMHLPYVYKVFEDYIDEIRVVPILVGALNKASEQTYGKILAPYLDDPQNLFIVSSDFCHWGTRFDYTYYAADDNPSSVIESLAPRKGGKGNFAPSVGARKIHESIEHLDREGMQTIEKGDHGEFCQYLARTKNTICGRHPIGVLLAALEHQQQQQQQQQQHAKKSHRIRFVHYSQSSHVLSTLDSSVSYASAFVQQK</sequence>